<dbReference type="InterPro" id="IPR023801">
    <property type="entry name" value="His_deacetylse_dom"/>
</dbReference>
<dbReference type="InterPro" id="IPR023696">
    <property type="entry name" value="Ureohydrolase_dom_sf"/>
</dbReference>
<evidence type="ECO:0000259" key="6">
    <source>
        <dbReference type="Pfam" id="PF00850"/>
    </source>
</evidence>
<dbReference type="EMBL" id="CP003659">
    <property type="protein sequence ID" value="AFZ59102.1"/>
    <property type="molecule type" value="Genomic_DNA"/>
</dbReference>
<evidence type="ECO:0000313" key="7">
    <source>
        <dbReference type="EMBL" id="AFZ59102.1"/>
    </source>
</evidence>
<organism evidence="7 8">
    <name type="scientific">Anabaena cylindrica (strain ATCC 27899 / PCC 7122)</name>
    <dbReference type="NCBI Taxonomy" id="272123"/>
    <lineage>
        <taxon>Bacteria</taxon>
        <taxon>Bacillati</taxon>
        <taxon>Cyanobacteriota</taxon>
        <taxon>Cyanophyceae</taxon>
        <taxon>Nostocales</taxon>
        <taxon>Nostocaceae</taxon>
        <taxon>Anabaena</taxon>
    </lineage>
</organism>
<dbReference type="OrthoDB" id="9808367at2"/>
<dbReference type="InterPro" id="IPR037138">
    <property type="entry name" value="His_deacetylse_dom_sf"/>
</dbReference>
<protein>
    <submittedName>
        <fullName evidence="7">Histone deacetylase superfamily</fullName>
    </submittedName>
</protein>
<dbReference type="InterPro" id="IPR000286">
    <property type="entry name" value="HDACs"/>
</dbReference>
<name>K9ZKL3_ANACC</name>
<comment type="cofactor">
    <cofactor evidence="1">
        <name>Zn(2+)</name>
        <dbReference type="ChEBI" id="CHEBI:29105"/>
    </cofactor>
</comment>
<dbReference type="PANTHER" id="PTHR10625:SF17">
    <property type="entry name" value="HISTONE DEACETYLASE 8"/>
    <property type="match status" value="1"/>
</dbReference>
<evidence type="ECO:0000256" key="5">
    <source>
        <dbReference type="ARBA" id="ARBA00022833"/>
    </source>
</evidence>
<dbReference type="Proteomes" id="UP000010474">
    <property type="component" value="Chromosome"/>
</dbReference>
<comment type="similarity">
    <text evidence="2">Belongs to the histone deacetylase family.</text>
</comment>
<dbReference type="AlphaFoldDB" id="K9ZKL3"/>
<evidence type="ECO:0000256" key="2">
    <source>
        <dbReference type="ARBA" id="ARBA00005947"/>
    </source>
</evidence>
<dbReference type="Pfam" id="PF00850">
    <property type="entry name" value="Hist_deacetyl"/>
    <property type="match status" value="1"/>
</dbReference>
<dbReference type="PANTHER" id="PTHR10625">
    <property type="entry name" value="HISTONE DEACETYLASE HDAC1-RELATED"/>
    <property type="match status" value="1"/>
</dbReference>
<dbReference type="PATRIC" id="fig|272123.3.peg.4039"/>
<dbReference type="GO" id="GO:0016787">
    <property type="term" value="F:hydrolase activity"/>
    <property type="evidence" value="ECO:0007669"/>
    <property type="project" value="UniProtKB-KW"/>
</dbReference>
<evidence type="ECO:0000256" key="3">
    <source>
        <dbReference type="ARBA" id="ARBA00022723"/>
    </source>
</evidence>
<evidence type="ECO:0000313" key="8">
    <source>
        <dbReference type="Proteomes" id="UP000010474"/>
    </source>
</evidence>
<gene>
    <name evidence="7" type="ordered locus">Anacy_3717</name>
</gene>
<dbReference type="Gene3D" id="3.40.800.20">
    <property type="entry name" value="Histone deacetylase domain"/>
    <property type="match status" value="1"/>
</dbReference>
<keyword evidence="5" id="KW-0862">Zinc</keyword>
<accession>K9ZKL3</accession>
<dbReference type="SUPFAM" id="SSF52768">
    <property type="entry name" value="Arginase/deacetylase"/>
    <property type="match status" value="1"/>
</dbReference>
<dbReference type="STRING" id="272123.Anacy_3717"/>
<dbReference type="GO" id="GO:0004407">
    <property type="term" value="F:histone deacetylase activity"/>
    <property type="evidence" value="ECO:0007669"/>
    <property type="project" value="TreeGrafter"/>
</dbReference>
<dbReference type="RefSeq" id="WP_015215723.1">
    <property type="nucleotide sequence ID" value="NC_019771.1"/>
</dbReference>
<dbReference type="PRINTS" id="PR01270">
    <property type="entry name" value="HDASUPER"/>
</dbReference>
<keyword evidence="4" id="KW-0378">Hydrolase</keyword>
<dbReference type="eggNOG" id="COG0123">
    <property type="taxonomic scope" value="Bacteria"/>
</dbReference>
<keyword evidence="3" id="KW-0479">Metal-binding</keyword>
<dbReference type="HOGENOM" id="CLU_007727_8_3_3"/>
<dbReference type="KEGG" id="acy:Anacy_3717"/>
<dbReference type="GO" id="GO:0040029">
    <property type="term" value="P:epigenetic regulation of gene expression"/>
    <property type="evidence" value="ECO:0007669"/>
    <property type="project" value="TreeGrafter"/>
</dbReference>
<proteinExistence type="inferred from homology"/>
<evidence type="ECO:0000256" key="4">
    <source>
        <dbReference type="ARBA" id="ARBA00022801"/>
    </source>
</evidence>
<evidence type="ECO:0000256" key="1">
    <source>
        <dbReference type="ARBA" id="ARBA00001947"/>
    </source>
</evidence>
<reference evidence="8" key="1">
    <citation type="journal article" date="2013" name="Proc. Natl. Acad. Sci. U.S.A.">
        <title>Improving the coverage of the cyanobacterial phylum using diversity-driven genome sequencing.</title>
        <authorList>
            <person name="Shih P.M."/>
            <person name="Wu D."/>
            <person name="Latifi A."/>
            <person name="Axen S.D."/>
            <person name="Fewer D.P."/>
            <person name="Talla E."/>
            <person name="Calteau A."/>
            <person name="Cai F."/>
            <person name="Tandeau de Marsac N."/>
            <person name="Rippka R."/>
            <person name="Herdman M."/>
            <person name="Sivonen K."/>
            <person name="Coursin T."/>
            <person name="Laurent T."/>
            <person name="Goodwin L."/>
            <person name="Nolan M."/>
            <person name="Davenport K.W."/>
            <person name="Han C.S."/>
            <person name="Rubin E.M."/>
            <person name="Eisen J.A."/>
            <person name="Woyke T."/>
            <person name="Gugger M."/>
            <person name="Kerfeld C.A."/>
        </authorList>
    </citation>
    <scope>NUCLEOTIDE SEQUENCE [LARGE SCALE GENOMIC DNA]</scope>
    <source>
        <strain evidence="8">ATCC 27899 / PCC 7122</strain>
    </source>
</reference>
<dbReference type="GO" id="GO:0046872">
    <property type="term" value="F:metal ion binding"/>
    <property type="evidence" value="ECO:0007669"/>
    <property type="project" value="UniProtKB-KW"/>
</dbReference>
<keyword evidence="8" id="KW-1185">Reference proteome</keyword>
<sequence>MTTTNIRHLSLEVSLQREMQGASPIIVTSEGNKAGKEVEERSQCIVKGLERLPRCNFSTAEVSDRYLDNILQKIHHQEYLDFLDHWNRVLVGEELLFDYPFVDQGIAADTPLFAGVYDLSREGARTAIAAAQKIVNGASLSYALCRPPGHHAGPAWLGGYCFLNNAVAAVVTLLESGIGPVGLIDIDFHFGNGSAALLASRPSVWFGSIHSSTIVSYPYKEVQPANDSQTFIPFSHSPSSEEFLTGVEQLVKKSKIEFGCAAMVVSVGYDIIIDDPHGGWHLPPAIFEEIGQILAQASIPLCIVQEGGYLLNALEECAYKFGLGLLGRSQNS</sequence>
<feature type="domain" description="Histone deacetylase" evidence="6">
    <location>
        <begin position="37"/>
        <end position="319"/>
    </location>
</feature>